<accession>A0ACB9Z5P3</accession>
<proteinExistence type="predicted"/>
<evidence type="ECO:0000313" key="2">
    <source>
        <dbReference type="Proteomes" id="UP001497700"/>
    </source>
</evidence>
<evidence type="ECO:0000313" key="1">
    <source>
        <dbReference type="EMBL" id="KAI4866612.1"/>
    </source>
</evidence>
<dbReference type="Proteomes" id="UP001497700">
    <property type="component" value="Unassembled WGS sequence"/>
</dbReference>
<name>A0ACB9Z5P3_9PEZI</name>
<reference evidence="1 2" key="1">
    <citation type="journal article" date="2022" name="New Phytol.">
        <title>Ecological generalism drives hyperdiversity of secondary metabolite gene clusters in xylarialean endophytes.</title>
        <authorList>
            <person name="Franco M.E.E."/>
            <person name="Wisecaver J.H."/>
            <person name="Arnold A.E."/>
            <person name="Ju Y.M."/>
            <person name="Slot J.C."/>
            <person name="Ahrendt S."/>
            <person name="Moore L.P."/>
            <person name="Eastman K.E."/>
            <person name="Scott K."/>
            <person name="Konkel Z."/>
            <person name="Mondo S.J."/>
            <person name="Kuo A."/>
            <person name="Hayes R.D."/>
            <person name="Haridas S."/>
            <person name="Andreopoulos B."/>
            <person name="Riley R."/>
            <person name="LaButti K."/>
            <person name="Pangilinan J."/>
            <person name="Lipzen A."/>
            <person name="Amirebrahimi M."/>
            <person name="Yan J."/>
            <person name="Adam C."/>
            <person name="Keymanesh K."/>
            <person name="Ng V."/>
            <person name="Louie K."/>
            <person name="Northen T."/>
            <person name="Drula E."/>
            <person name="Henrissat B."/>
            <person name="Hsieh H.M."/>
            <person name="Youens-Clark K."/>
            <person name="Lutzoni F."/>
            <person name="Miadlikowska J."/>
            <person name="Eastwood D.C."/>
            <person name="Hamelin R.C."/>
            <person name="Grigoriev I.V."/>
            <person name="U'Ren J.M."/>
        </authorList>
    </citation>
    <scope>NUCLEOTIDE SEQUENCE [LARGE SCALE GENOMIC DNA]</scope>
    <source>
        <strain evidence="1 2">CBS 119005</strain>
    </source>
</reference>
<gene>
    <name evidence="1" type="ORF">F4820DRAFT_242931</name>
</gene>
<protein>
    <submittedName>
        <fullName evidence="1">Uncharacterized protein</fullName>
    </submittedName>
</protein>
<dbReference type="EMBL" id="MU393456">
    <property type="protein sequence ID" value="KAI4866612.1"/>
    <property type="molecule type" value="Genomic_DNA"/>
</dbReference>
<comment type="caution">
    <text evidence="1">The sequence shown here is derived from an EMBL/GenBank/DDBJ whole genome shotgun (WGS) entry which is preliminary data.</text>
</comment>
<organism evidence="1 2">
    <name type="scientific">Hypoxylon rubiginosum</name>
    <dbReference type="NCBI Taxonomy" id="110542"/>
    <lineage>
        <taxon>Eukaryota</taxon>
        <taxon>Fungi</taxon>
        <taxon>Dikarya</taxon>
        <taxon>Ascomycota</taxon>
        <taxon>Pezizomycotina</taxon>
        <taxon>Sordariomycetes</taxon>
        <taxon>Xylariomycetidae</taxon>
        <taxon>Xylariales</taxon>
        <taxon>Hypoxylaceae</taxon>
        <taxon>Hypoxylon</taxon>
    </lineage>
</organism>
<sequence>MHMIPPHTFARVNATILKRPPFLFLLTFPKKRHSLCFFLTILIPSICSQQTAPTVCKSFFDCIGTIFLVMGEEGGLPFPLAYWDAAGMAGYGTGCIFFHAAQEDVTVDERGRIGLPTWGIYTGVLHKSVFLLEGKHVLSGTFKTKSNLYNPLVHKGPFLGYFYLSPNV</sequence>
<keyword evidence="2" id="KW-1185">Reference proteome</keyword>